<organism evidence="2 3">
    <name type="scientific">bacterium (Candidatus Gribaldobacteria) CG_4_8_14_3_um_filter_42_11</name>
    <dbReference type="NCBI Taxonomy" id="2014267"/>
    <lineage>
        <taxon>Bacteria</taxon>
        <taxon>Candidatus Gribaldobacteria</taxon>
    </lineage>
</organism>
<feature type="transmembrane region" description="Helical" evidence="1">
    <location>
        <begin position="128"/>
        <end position="149"/>
    </location>
</feature>
<dbReference type="Pfam" id="PF18895">
    <property type="entry name" value="T4SS_pilin"/>
    <property type="match status" value="1"/>
</dbReference>
<comment type="caution">
    <text evidence="2">The sequence shown here is derived from an EMBL/GenBank/DDBJ whole genome shotgun (WGS) entry which is preliminary data.</text>
</comment>
<keyword evidence="1" id="KW-1133">Transmembrane helix</keyword>
<dbReference type="EMBL" id="PFHV01000021">
    <property type="protein sequence ID" value="PIX03354.1"/>
    <property type="molecule type" value="Genomic_DNA"/>
</dbReference>
<accession>A0A2M7IZ11</accession>
<evidence type="ECO:0000313" key="2">
    <source>
        <dbReference type="EMBL" id="PIX03354.1"/>
    </source>
</evidence>
<dbReference type="AlphaFoldDB" id="A0A2M7IZ11"/>
<proteinExistence type="predicted"/>
<evidence type="ECO:0000256" key="1">
    <source>
        <dbReference type="SAM" id="Phobius"/>
    </source>
</evidence>
<evidence type="ECO:0000313" key="3">
    <source>
        <dbReference type="Proteomes" id="UP000230505"/>
    </source>
</evidence>
<reference evidence="3" key="1">
    <citation type="submission" date="2017-09" db="EMBL/GenBank/DDBJ databases">
        <title>Depth-based differentiation of microbial function through sediment-hosted aquifers and enrichment of novel symbionts in the deep terrestrial subsurface.</title>
        <authorList>
            <person name="Probst A.J."/>
            <person name="Ladd B."/>
            <person name="Jarett J.K."/>
            <person name="Geller-Mcgrath D.E."/>
            <person name="Sieber C.M.K."/>
            <person name="Emerson J.B."/>
            <person name="Anantharaman K."/>
            <person name="Thomas B.C."/>
            <person name="Malmstrom R."/>
            <person name="Stieglmeier M."/>
            <person name="Klingl A."/>
            <person name="Woyke T."/>
            <person name="Ryan C.M."/>
            <person name="Banfield J.F."/>
        </authorList>
    </citation>
    <scope>NUCLEOTIDE SEQUENCE [LARGE SCALE GENOMIC DNA]</scope>
</reference>
<dbReference type="InterPro" id="IPR043993">
    <property type="entry name" value="T4SS_pilin"/>
</dbReference>
<sequence>MSFSTYLPQGLYKGALISHNYKITIYRKGRSSNYFLIKSMKKILSFLILGVLLIGLVAPVLAQAQEDLPNGCKLTKLSAVFTGAKCGGTAPGGTEIVGEETICDPTGIGMEDCGMCCLINVIYVVCDWVFYLMMIAVVVVFVVAGAKYMMSSGDPEKTKSAKNLIIFGIVGLIVALVAKLIPSVVKLIVGM</sequence>
<keyword evidence="1" id="KW-0472">Membrane</keyword>
<gene>
    <name evidence="2" type="ORF">COZ78_00750</name>
</gene>
<feature type="transmembrane region" description="Helical" evidence="1">
    <location>
        <begin position="161"/>
        <end position="181"/>
    </location>
</feature>
<keyword evidence="1" id="KW-0812">Transmembrane</keyword>
<protein>
    <submittedName>
        <fullName evidence="2">Uncharacterized protein</fullName>
    </submittedName>
</protein>
<dbReference type="Proteomes" id="UP000230505">
    <property type="component" value="Unassembled WGS sequence"/>
</dbReference>
<name>A0A2M7IZ11_9BACT</name>
<feature type="transmembrane region" description="Helical" evidence="1">
    <location>
        <begin position="43"/>
        <end position="62"/>
    </location>
</feature>